<gene>
    <name evidence="2" type="ORF">GCM10023230_00050</name>
</gene>
<proteinExistence type="predicted"/>
<feature type="transmembrane region" description="Helical" evidence="1">
    <location>
        <begin position="125"/>
        <end position="145"/>
    </location>
</feature>
<feature type="transmembrane region" description="Helical" evidence="1">
    <location>
        <begin position="79"/>
        <end position="104"/>
    </location>
</feature>
<reference evidence="3" key="1">
    <citation type="journal article" date="2019" name="Int. J. Syst. Evol. Microbiol.">
        <title>The Global Catalogue of Microorganisms (GCM) 10K type strain sequencing project: providing services to taxonomists for standard genome sequencing and annotation.</title>
        <authorList>
            <consortium name="The Broad Institute Genomics Platform"/>
            <consortium name="The Broad Institute Genome Sequencing Center for Infectious Disease"/>
            <person name="Wu L."/>
            <person name="Ma J."/>
        </authorList>
    </citation>
    <scope>NUCLEOTIDE SEQUENCE [LARGE SCALE GENOMIC DNA]</scope>
    <source>
        <strain evidence="3">JCM 18198</strain>
    </source>
</reference>
<accession>A0ABP8ZHE4</accession>
<comment type="caution">
    <text evidence="2">The sequence shown here is derived from an EMBL/GenBank/DDBJ whole genome shotgun (WGS) entry which is preliminary data.</text>
</comment>
<evidence type="ECO:0000256" key="1">
    <source>
        <dbReference type="SAM" id="Phobius"/>
    </source>
</evidence>
<protein>
    <recommendedName>
        <fullName evidence="4">DUF420 domain-containing protein</fullName>
    </recommendedName>
</protein>
<evidence type="ECO:0000313" key="3">
    <source>
        <dbReference type="Proteomes" id="UP001500141"/>
    </source>
</evidence>
<sequence>MNVTITIMTAVLLLTLFSPFGVYYGVKIAKKKDYKAHRKIQNIIFIVCVIGVLALEGLIRSEGGSGSLASSSNFYDTKFFKITLYSHIIVAILSYLLWAILIIISNNKFQKSLPGKLSKFHKTTGYIIFGGLIYTAITALLVYMMTLNII</sequence>
<feature type="transmembrane region" description="Helical" evidence="1">
    <location>
        <begin position="6"/>
        <end position="28"/>
    </location>
</feature>
<dbReference type="Pfam" id="PF04238">
    <property type="entry name" value="DUF420"/>
    <property type="match status" value="1"/>
</dbReference>
<evidence type="ECO:0000313" key="2">
    <source>
        <dbReference type="EMBL" id="GAA4756500.1"/>
    </source>
</evidence>
<keyword evidence="1" id="KW-1133">Transmembrane helix</keyword>
<dbReference type="Proteomes" id="UP001500141">
    <property type="component" value="Unassembled WGS sequence"/>
</dbReference>
<name>A0ABP8ZHE4_9FLAO</name>
<organism evidence="2 3">
    <name type="scientific">Flavobacterium hankyongi</name>
    <dbReference type="NCBI Taxonomy" id="1176532"/>
    <lineage>
        <taxon>Bacteria</taxon>
        <taxon>Pseudomonadati</taxon>
        <taxon>Bacteroidota</taxon>
        <taxon>Flavobacteriia</taxon>
        <taxon>Flavobacteriales</taxon>
        <taxon>Flavobacteriaceae</taxon>
        <taxon>Flavobacterium</taxon>
    </lineage>
</organism>
<keyword evidence="1" id="KW-0812">Transmembrane</keyword>
<keyword evidence="3" id="KW-1185">Reference proteome</keyword>
<dbReference type="RefSeq" id="WP_264541945.1">
    <property type="nucleotide sequence ID" value="NZ_BAABIP010000002.1"/>
</dbReference>
<dbReference type="EMBL" id="BAABIP010000002">
    <property type="protein sequence ID" value="GAA4756500.1"/>
    <property type="molecule type" value="Genomic_DNA"/>
</dbReference>
<dbReference type="InterPro" id="IPR007352">
    <property type="entry name" value="DUF420"/>
</dbReference>
<feature type="transmembrane region" description="Helical" evidence="1">
    <location>
        <begin position="40"/>
        <end position="59"/>
    </location>
</feature>
<keyword evidence="1" id="KW-0472">Membrane</keyword>
<evidence type="ECO:0008006" key="4">
    <source>
        <dbReference type="Google" id="ProtNLM"/>
    </source>
</evidence>